<dbReference type="EMBL" id="BAAAEU010000023">
    <property type="protein sequence ID" value="GAA0719008.1"/>
    <property type="molecule type" value="Genomic_DNA"/>
</dbReference>
<comment type="caution">
    <text evidence="1">The sequence shown here is derived from an EMBL/GenBank/DDBJ whole genome shotgun (WGS) entry which is preliminary data.</text>
</comment>
<evidence type="ECO:0000313" key="1">
    <source>
        <dbReference type="EMBL" id="GAA0719008.1"/>
    </source>
</evidence>
<accession>A0ABN1IQI7</accession>
<dbReference type="Proteomes" id="UP001501523">
    <property type="component" value="Unassembled WGS sequence"/>
</dbReference>
<proteinExistence type="predicted"/>
<evidence type="ECO:0008006" key="3">
    <source>
        <dbReference type="Google" id="ProtNLM"/>
    </source>
</evidence>
<dbReference type="SUPFAM" id="SSF51126">
    <property type="entry name" value="Pectin lyase-like"/>
    <property type="match status" value="1"/>
</dbReference>
<dbReference type="InterPro" id="IPR011050">
    <property type="entry name" value="Pectin_lyase_fold/virulence"/>
</dbReference>
<organism evidence="1 2">
    <name type="scientific">Dokdonella soli</name>
    <dbReference type="NCBI Taxonomy" id="529810"/>
    <lineage>
        <taxon>Bacteria</taxon>
        <taxon>Pseudomonadati</taxon>
        <taxon>Pseudomonadota</taxon>
        <taxon>Gammaproteobacteria</taxon>
        <taxon>Lysobacterales</taxon>
        <taxon>Rhodanobacteraceae</taxon>
        <taxon>Dokdonella</taxon>
    </lineage>
</organism>
<dbReference type="RefSeq" id="WP_343792043.1">
    <property type="nucleotide sequence ID" value="NZ_BAAAEU010000023.1"/>
</dbReference>
<gene>
    <name evidence="1" type="ORF">GCM10009105_27190</name>
</gene>
<sequence length="229" mass="24398">MSGNVVEDANNQPTDGAVILVGSRSHFVANRLILRGNAAAYAINVLGDDDVSNDTELANCLIVDNHTRHELVGVRRSGPTILSMDGCTLAHNTIDNGYVLYRNGISGLFLTDSIIDMPGVQTVDGGASAHYVLSNDTSTLRATANLVVQGEPSFVNVAVGDYHLLPSSLGVDFAPAAGGTDLDRLPRDVDLPQVPNFYGPRDIGAYERQSAFLCDNNRDAIFCDGFEAM</sequence>
<evidence type="ECO:0000313" key="2">
    <source>
        <dbReference type="Proteomes" id="UP001501523"/>
    </source>
</evidence>
<protein>
    <recommendedName>
        <fullName evidence="3">Right handed beta helix domain-containing protein</fullName>
    </recommendedName>
</protein>
<reference evidence="1 2" key="1">
    <citation type="journal article" date="2019" name="Int. J. Syst. Evol. Microbiol.">
        <title>The Global Catalogue of Microorganisms (GCM) 10K type strain sequencing project: providing services to taxonomists for standard genome sequencing and annotation.</title>
        <authorList>
            <consortium name="The Broad Institute Genomics Platform"/>
            <consortium name="The Broad Institute Genome Sequencing Center for Infectious Disease"/>
            <person name="Wu L."/>
            <person name="Ma J."/>
        </authorList>
    </citation>
    <scope>NUCLEOTIDE SEQUENCE [LARGE SCALE GENOMIC DNA]</scope>
    <source>
        <strain evidence="1 2">JCM 15421</strain>
    </source>
</reference>
<name>A0ABN1IQI7_9GAMM</name>
<keyword evidence="2" id="KW-1185">Reference proteome</keyword>